<feature type="non-terminal residue" evidence="1">
    <location>
        <position position="1"/>
    </location>
</feature>
<dbReference type="EMBL" id="LSRX01005252">
    <property type="protein sequence ID" value="OLP73547.1"/>
    <property type="molecule type" value="Genomic_DNA"/>
</dbReference>
<keyword evidence="2" id="KW-1185">Reference proteome</keyword>
<evidence type="ECO:0000313" key="2">
    <source>
        <dbReference type="Proteomes" id="UP000186817"/>
    </source>
</evidence>
<proteinExistence type="predicted"/>
<name>A0A1Q9BSA6_SYMMI</name>
<reference evidence="1 2" key="1">
    <citation type="submission" date="2016-02" db="EMBL/GenBank/DDBJ databases">
        <title>Genome analysis of coral dinoflagellate symbionts highlights evolutionary adaptations to a symbiotic lifestyle.</title>
        <authorList>
            <person name="Aranda M."/>
            <person name="Li Y."/>
            <person name="Liew Y.J."/>
            <person name="Baumgarten S."/>
            <person name="Simakov O."/>
            <person name="Wilson M."/>
            <person name="Piel J."/>
            <person name="Ashoor H."/>
            <person name="Bougouffa S."/>
            <person name="Bajic V.B."/>
            <person name="Ryu T."/>
            <person name="Ravasi T."/>
            <person name="Bayer T."/>
            <person name="Micklem G."/>
            <person name="Kim H."/>
            <person name="Bhak J."/>
            <person name="Lajeunesse T.C."/>
            <person name="Voolstra C.R."/>
        </authorList>
    </citation>
    <scope>NUCLEOTIDE SEQUENCE [LARGE SCALE GENOMIC DNA]</scope>
    <source>
        <strain evidence="1 2">CCMP2467</strain>
    </source>
</reference>
<sequence length="159" mass="17532">DLLNAVNLCHGEVGDDRTRKGENLCEITVSQEVRSAVQRLLDGSLALADADELLLSAREPPANFAAALSLRLLDAREEDEADEGLLAFVWWLFCWPRWWSLRRHLAKVLPPAPADRNGTRCRSLYPWGPDVRKLELRAQPVGLQVETALLAEAGPGGGV</sequence>
<comment type="caution">
    <text evidence="1">The sequence shown here is derived from an EMBL/GenBank/DDBJ whole genome shotgun (WGS) entry which is preliminary data.</text>
</comment>
<dbReference type="Proteomes" id="UP000186817">
    <property type="component" value="Unassembled WGS sequence"/>
</dbReference>
<gene>
    <name evidence="1" type="ORF">AK812_SmicGene47183</name>
</gene>
<accession>A0A1Q9BSA6</accession>
<protein>
    <submittedName>
        <fullName evidence="1">Uncharacterized protein</fullName>
    </submittedName>
</protein>
<evidence type="ECO:0000313" key="1">
    <source>
        <dbReference type="EMBL" id="OLP73547.1"/>
    </source>
</evidence>
<organism evidence="1 2">
    <name type="scientific">Symbiodinium microadriaticum</name>
    <name type="common">Dinoflagellate</name>
    <name type="synonym">Zooxanthella microadriatica</name>
    <dbReference type="NCBI Taxonomy" id="2951"/>
    <lineage>
        <taxon>Eukaryota</taxon>
        <taxon>Sar</taxon>
        <taxon>Alveolata</taxon>
        <taxon>Dinophyceae</taxon>
        <taxon>Suessiales</taxon>
        <taxon>Symbiodiniaceae</taxon>
        <taxon>Symbiodinium</taxon>
    </lineage>
</organism>
<dbReference type="AlphaFoldDB" id="A0A1Q9BSA6"/>